<evidence type="ECO:0000256" key="5">
    <source>
        <dbReference type="SAM" id="Phobius"/>
    </source>
</evidence>
<accession>A0A238L8Z3</accession>
<feature type="transmembrane region" description="Helical" evidence="5">
    <location>
        <begin position="35"/>
        <end position="54"/>
    </location>
</feature>
<dbReference type="Pfam" id="PF07298">
    <property type="entry name" value="NnrU"/>
    <property type="match status" value="1"/>
</dbReference>
<evidence type="ECO:0000313" key="8">
    <source>
        <dbReference type="Proteomes" id="UP000201613"/>
    </source>
</evidence>
<dbReference type="EMBL" id="FXZK01000001">
    <property type="protein sequence ID" value="SMY06071.1"/>
    <property type="molecule type" value="Genomic_DNA"/>
</dbReference>
<dbReference type="GO" id="GO:0016020">
    <property type="term" value="C:membrane"/>
    <property type="evidence" value="ECO:0007669"/>
    <property type="project" value="UniProtKB-SubCell"/>
</dbReference>
<evidence type="ECO:0000256" key="2">
    <source>
        <dbReference type="ARBA" id="ARBA00022692"/>
    </source>
</evidence>
<feature type="transmembrane region" description="Helical" evidence="5">
    <location>
        <begin position="160"/>
        <end position="180"/>
    </location>
</feature>
<evidence type="ECO:0000256" key="4">
    <source>
        <dbReference type="ARBA" id="ARBA00023136"/>
    </source>
</evidence>
<evidence type="ECO:0000313" key="7">
    <source>
        <dbReference type="EMBL" id="SMY06071.1"/>
    </source>
</evidence>
<evidence type="ECO:0000259" key="6">
    <source>
        <dbReference type="Pfam" id="PF07298"/>
    </source>
</evidence>
<sequence>MTLLILGVALWWAAHLFKRLAPGPRGKLGDPGKGLVAVAIVLSVVLMVIGYRGAEGAVFWGRSAPLVGINNLLMVVAFYVYAVGGPAAGKPRVWLGTKMRHPQLTGFSLWAVAHLLVNGDVASFVLFGGLLIWALVEIALINSQEPAWTPPAHGGARKEAIYVVLTLVIVTVVMLIHNWLGVQPWG</sequence>
<evidence type="ECO:0000256" key="1">
    <source>
        <dbReference type="ARBA" id="ARBA00004141"/>
    </source>
</evidence>
<gene>
    <name evidence="7" type="ORF">LOM8899_00192</name>
</gene>
<comment type="subcellular location">
    <subcellularLocation>
        <location evidence="1">Membrane</location>
        <topology evidence="1">Multi-pass membrane protein</topology>
    </subcellularLocation>
</comment>
<feature type="domain" description="NnrU" evidence="6">
    <location>
        <begin position="3"/>
        <end position="184"/>
    </location>
</feature>
<feature type="transmembrane region" description="Helical" evidence="5">
    <location>
        <begin position="107"/>
        <end position="140"/>
    </location>
</feature>
<evidence type="ECO:0000256" key="3">
    <source>
        <dbReference type="ARBA" id="ARBA00022989"/>
    </source>
</evidence>
<dbReference type="InterPro" id="IPR009915">
    <property type="entry name" value="NnrU_dom"/>
</dbReference>
<dbReference type="AlphaFoldDB" id="A0A238L8Z3"/>
<keyword evidence="2 5" id="KW-0812">Transmembrane</keyword>
<organism evidence="7 8">
    <name type="scientific">Flavimaricola marinus</name>
    <dbReference type="NCBI Taxonomy" id="1819565"/>
    <lineage>
        <taxon>Bacteria</taxon>
        <taxon>Pseudomonadati</taxon>
        <taxon>Pseudomonadota</taxon>
        <taxon>Alphaproteobacteria</taxon>
        <taxon>Rhodobacterales</taxon>
        <taxon>Paracoccaceae</taxon>
        <taxon>Flavimaricola</taxon>
    </lineage>
</organism>
<keyword evidence="4 5" id="KW-0472">Membrane</keyword>
<name>A0A238L8Z3_9RHOB</name>
<dbReference type="RefSeq" id="WP_093990293.1">
    <property type="nucleotide sequence ID" value="NZ_FXZK01000001.1"/>
</dbReference>
<protein>
    <submittedName>
        <fullName evidence="7">NnrU protein</fullName>
    </submittedName>
</protein>
<feature type="transmembrane region" description="Helical" evidence="5">
    <location>
        <begin position="66"/>
        <end position="87"/>
    </location>
</feature>
<reference evidence="7 8" key="1">
    <citation type="submission" date="2017-05" db="EMBL/GenBank/DDBJ databases">
        <authorList>
            <person name="Song R."/>
            <person name="Chenine A.L."/>
            <person name="Ruprecht R.M."/>
        </authorList>
    </citation>
    <scope>NUCLEOTIDE SEQUENCE [LARGE SCALE GENOMIC DNA]</scope>
    <source>
        <strain evidence="7 8">CECT 8899</strain>
    </source>
</reference>
<keyword evidence="8" id="KW-1185">Reference proteome</keyword>
<dbReference type="Proteomes" id="UP000201613">
    <property type="component" value="Unassembled WGS sequence"/>
</dbReference>
<keyword evidence="3 5" id="KW-1133">Transmembrane helix</keyword>
<proteinExistence type="predicted"/>
<dbReference type="OrthoDB" id="5293641at2"/>